<dbReference type="InterPro" id="IPR006450">
    <property type="entry name" value="Phage_HK97_gp6-like"/>
</dbReference>
<evidence type="ECO:0000313" key="2">
    <source>
        <dbReference type="Proteomes" id="UP000295195"/>
    </source>
</evidence>
<dbReference type="RefSeq" id="WP_005728812.1">
    <property type="nucleotide sequence ID" value="NZ_CAZZQD010000001.1"/>
</dbReference>
<protein>
    <recommendedName>
        <fullName evidence="3">Phage gp6-like head-tail connector protein</fullName>
    </recommendedName>
</protein>
<dbReference type="NCBIfam" id="TIGR01560">
    <property type="entry name" value="put_DNA_pack"/>
    <property type="match status" value="1"/>
</dbReference>
<dbReference type="EMBL" id="NKLP01000195">
    <property type="protein sequence ID" value="TDN29501.1"/>
    <property type="molecule type" value="Genomic_DNA"/>
</dbReference>
<evidence type="ECO:0008006" key="3">
    <source>
        <dbReference type="Google" id="ProtNLM"/>
    </source>
</evidence>
<name>A0A4R6CQZ4_9LACO</name>
<gene>
    <name evidence="1" type="ORF">CEE75_10650</name>
</gene>
<reference evidence="1 2" key="1">
    <citation type="submission" date="2017-06" db="EMBL/GenBank/DDBJ databases">
        <authorList>
            <person name="Swanenburg J."/>
            <person name="Kort R."/>
        </authorList>
    </citation>
    <scope>NUCLEOTIDE SEQUENCE [LARGE SCALE GENOMIC DNA]</scope>
    <source>
        <strain evidence="1 2">RL05</strain>
    </source>
</reference>
<accession>A0A4R6CQZ4</accession>
<proteinExistence type="predicted"/>
<dbReference type="Proteomes" id="UP000295195">
    <property type="component" value="Unassembled WGS sequence"/>
</dbReference>
<organism evidence="1 2">
    <name type="scientific">Lactobacillus crispatus</name>
    <dbReference type="NCBI Taxonomy" id="47770"/>
    <lineage>
        <taxon>Bacteria</taxon>
        <taxon>Bacillati</taxon>
        <taxon>Bacillota</taxon>
        <taxon>Bacilli</taxon>
        <taxon>Lactobacillales</taxon>
        <taxon>Lactobacillaceae</taxon>
        <taxon>Lactobacillus</taxon>
    </lineage>
</organism>
<sequence>MTTYLKIDDGLKRSLGYLPDDDALDSSDEERMEATLKGAENYVQGAIGEDADDSFYKDDSVFELYKLAVNAIATNWFLHPSAAVSSTTAKQIIGQLRGTYDESKVVNDDGATSELGQTNS</sequence>
<dbReference type="AlphaFoldDB" id="A0A4R6CQZ4"/>
<evidence type="ECO:0000313" key="1">
    <source>
        <dbReference type="EMBL" id="TDN29501.1"/>
    </source>
</evidence>
<comment type="caution">
    <text evidence="1">The sequence shown here is derived from an EMBL/GenBank/DDBJ whole genome shotgun (WGS) entry which is preliminary data.</text>
</comment>
<dbReference type="CDD" id="cd08054">
    <property type="entry name" value="gp6"/>
    <property type="match status" value="1"/>
</dbReference>